<accession>A0A9E7YDR4</accession>
<evidence type="ECO:0000256" key="1">
    <source>
        <dbReference type="ARBA" id="ARBA00008271"/>
    </source>
</evidence>
<keyword evidence="4" id="KW-0804">Transcription</keyword>
<evidence type="ECO:0000313" key="6">
    <source>
        <dbReference type="Proteomes" id="UP001264959"/>
    </source>
</evidence>
<protein>
    <recommendedName>
        <fullName evidence="2">Late expression factor 11</fullName>
    </recommendedName>
</protein>
<reference evidence="5" key="1">
    <citation type="journal article" date="2022" name="Viruses">
        <title>The Parapoynx stagnalis Nucleopolyhedrovirus (PastNPV), a Divergent Member of the Alphabaculovirus Group I Clade, Encodes a Homolog of Ran GTPase.</title>
        <authorList>
            <person name="Harrison R.L."/>
            <person name="Rowley D.L."/>
        </authorList>
    </citation>
    <scope>NUCLEOTIDE SEQUENCE</scope>
    <source>
        <strain evidence="5">BCIPV-473</strain>
    </source>
</reference>
<organism evidence="5 6">
    <name type="scientific">Parapoynx stagnalis nucleopolyhedrovirus</name>
    <dbReference type="NCBI Taxonomy" id="2993413"/>
    <lineage>
        <taxon>Viruses</taxon>
        <taxon>Viruses incertae sedis</taxon>
        <taxon>Naldaviricetes</taxon>
        <taxon>Lefavirales</taxon>
        <taxon>Baculoviridae</taxon>
        <taxon>Alphabaculovirus</taxon>
        <taxon>Alphabaculovirus pastagnalis</taxon>
    </lineage>
</organism>
<name>A0A9E7YDR4_9ABAC</name>
<evidence type="ECO:0000256" key="3">
    <source>
        <dbReference type="ARBA" id="ARBA00023015"/>
    </source>
</evidence>
<proteinExistence type="inferred from homology"/>
<evidence type="ECO:0000256" key="4">
    <source>
        <dbReference type="ARBA" id="ARBA00023163"/>
    </source>
</evidence>
<dbReference type="EMBL" id="ON704650">
    <property type="protein sequence ID" value="UZE89782.1"/>
    <property type="molecule type" value="Genomic_DNA"/>
</dbReference>
<dbReference type="GO" id="GO:0019058">
    <property type="term" value="P:viral life cycle"/>
    <property type="evidence" value="ECO:0007669"/>
    <property type="project" value="InterPro"/>
</dbReference>
<dbReference type="Pfam" id="PF06385">
    <property type="entry name" value="Baculo_LEF-11"/>
    <property type="match status" value="1"/>
</dbReference>
<keyword evidence="6" id="KW-1185">Reference proteome</keyword>
<keyword evidence="3" id="KW-0805">Transcription regulation</keyword>
<evidence type="ECO:0000313" key="5">
    <source>
        <dbReference type="EMBL" id="UZE89782.1"/>
    </source>
</evidence>
<dbReference type="Proteomes" id="UP001264959">
    <property type="component" value="Segment"/>
</dbReference>
<dbReference type="InterPro" id="IPR009429">
    <property type="entry name" value="Baculo_LEF-11"/>
</dbReference>
<sequence>MNTCNHYEACNAPCLTRSEIWAVVKEMINKRKHDLNVTNIDAHMFDNRFDDQFQYIRANLSRTSVITDKCCERKLCAHENRLLRVLKINKSLQEEYNSVVRSRYTDTKW</sequence>
<comment type="similarity">
    <text evidence="1">Belongs to the baculoviridae LEF-11 family.</text>
</comment>
<evidence type="ECO:0000256" key="2">
    <source>
        <dbReference type="ARBA" id="ARBA00017118"/>
    </source>
</evidence>
<dbReference type="GO" id="GO:0006355">
    <property type="term" value="P:regulation of DNA-templated transcription"/>
    <property type="evidence" value="ECO:0007669"/>
    <property type="project" value="InterPro"/>
</dbReference>